<evidence type="ECO:0000256" key="3">
    <source>
        <dbReference type="ARBA" id="ARBA00023015"/>
    </source>
</evidence>
<dbReference type="RefSeq" id="WP_087438252.1">
    <property type="nucleotide sequence ID" value="NZ_CP021416.1"/>
</dbReference>
<evidence type="ECO:0000313" key="11">
    <source>
        <dbReference type="Proteomes" id="UP000196005"/>
    </source>
</evidence>
<keyword evidence="1 6" id="KW-0597">Phosphoprotein</keyword>
<dbReference type="InterPro" id="IPR001867">
    <property type="entry name" value="OmpR/PhoB-type_DNA-bd"/>
</dbReference>
<keyword evidence="3" id="KW-0805">Transcription regulation</keyword>
<keyword evidence="4 7" id="KW-0238">DNA-binding</keyword>
<dbReference type="KEGG" id="suls:Sdiek1_1099"/>
<dbReference type="PANTHER" id="PTHR48111">
    <property type="entry name" value="REGULATOR OF RPOS"/>
    <property type="match status" value="1"/>
</dbReference>
<dbReference type="SUPFAM" id="SSF52172">
    <property type="entry name" value="CheY-like"/>
    <property type="match status" value="1"/>
</dbReference>
<evidence type="ECO:0000259" key="9">
    <source>
        <dbReference type="PROSITE" id="PS51755"/>
    </source>
</evidence>
<accession>A0A1Y0HLP2</accession>
<dbReference type="PROSITE" id="PS50110">
    <property type="entry name" value="RESPONSE_REGULATORY"/>
    <property type="match status" value="1"/>
</dbReference>
<evidence type="ECO:0000256" key="1">
    <source>
        <dbReference type="ARBA" id="ARBA00022553"/>
    </source>
</evidence>
<dbReference type="Proteomes" id="UP000196005">
    <property type="component" value="Chromosome"/>
</dbReference>
<dbReference type="PROSITE" id="PS51755">
    <property type="entry name" value="OMPR_PHOB"/>
    <property type="match status" value="1"/>
</dbReference>
<dbReference type="Pfam" id="PF00072">
    <property type="entry name" value="Response_reg"/>
    <property type="match status" value="1"/>
</dbReference>
<dbReference type="SMART" id="SM00862">
    <property type="entry name" value="Trans_reg_C"/>
    <property type="match status" value="1"/>
</dbReference>
<dbReference type="GO" id="GO:0032993">
    <property type="term" value="C:protein-DNA complex"/>
    <property type="evidence" value="ECO:0007669"/>
    <property type="project" value="TreeGrafter"/>
</dbReference>
<evidence type="ECO:0000256" key="7">
    <source>
        <dbReference type="PROSITE-ProRule" id="PRU01091"/>
    </source>
</evidence>
<feature type="domain" description="OmpR/PhoB-type" evidence="9">
    <location>
        <begin position="128"/>
        <end position="220"/>
    </location>
</feature>
<dbReference type="GO" id="GO:0005829">
    <property type="term" value="C:cytosol"/>
    <property type="evidence" value="ECO:0007669"/>
    <property type="project" value="TreeGrafter"/>
</dbReference>
<dbReference type="InterPro" id="IPR016032">
    <property type="entry name" value="Sig_transdc_resp-reg_C-effctor"/>
</dbReference>
<dbReference type="AlphaFoldDB" id="A0A1Y0HLP2"/>
<dbReference type="InterPro" id="IPR001789">
    <property type="entry name" value="Sig_transdc_resp-reg_receiver"/>
</dbReference>
<reference evidence="11" key="1">
    <citation type="submission" date="2017-05" db="EMBL/GenBank/DDBJ databases">
        <title>Dechlorination kinetics govern the competition between two new strains of the genus Sulfurospirillum.</title>
        <authorList>
            <person name="Buttet G.F."/>
            <person name="Murray A.M."/>
            <person name="Goris T."/>
            <person name="Burion M."/>
            <person name="Lin B."/>
            <person name="Rolle M."/>
            <person name="Maillard J."/>
        </authorList>
    </citation>
    <scope>NUCLEOTIDE SEQUENCE [LARGE SCALE GENOMIC DNA]</scope>
    <source>
        <strain evidence="11">SL2-1</strain>
    </source>
</reference>
<feature type="domain" description="Response regulatory" evidence="8">
    <location>
        <begin position="3"/>
        <end position="118"/>
    </location>
</feature>
<dbReference type="SUPFAM" id="SSF46894">
    <property type="entry name" value="C-terminal effector domain of the bipartite response regulators"/>
    <property type="match status" value="1"/>
</dbReference>
<organism evidence="10 11">
    <name type="scientific">Sulfurospirillum diekertiae</name>
    <dbReference type="NCBI Taxonomy" id="1854492"/>
    <lineage>
        <taxon>Bacteria</taxon>
        <taxon>Pseudomonadati</taxon>
        <taxon>Campylobacterota</taxon>
        <taxon>Epsilonproteobacteria</taxon>
        <taxon>Campylobacterales</taxon>
        <taxon>Sulfurospirillaceae</taxon>
        <taxon>Sulfurospirillum</taxon>
    </lineage>
</organism>
<feature type="DNA-binding region" description="OmpR/PhoB-type" evidence="7">
    <location>
        <begin position="128"/>
        <end position="220"/>
    </location>
</feature>
<evidence type="ECO:0000256" key="2">
    <source>
        <dbReference type="ARBA" id="ARBA00023012"/>
    </source>
</evidence>
<dbReference type="GO" id="GO:0006355">
    <property type="term" value="P:regulation of DNA-templated transcription"/>
    <property type="evidence" value="ECO:0007669"/>
    <property type="project" value="InterPro"/>
</dbReference>
<dbReference type="InterPro" id="IPR036388">
    <property type="entry name" value="WH-like_DNA-bd_sf"/>
</dbReference>
<evidence type="ECO:0000256" key="5">
    <source>
        <dbReference type="ARBA" id="ARBA00023163"/>
    </source>
</evidence>
<dbReference type="InterPro" id="IPR011006">
    <property type="entry name" value="CheY-like_superfamily"/>
</dbReference>
<dbReference type="GO" id="GO:0000976">
    <property type="term" value="F:transcription cis-regulatory region binding"/>
    <property type="evidence" value="ECO:0007669"/>
    <property type="project" value="TreeGrafter"/>
</dbReference>
<evidence type="ECO:0000256" key="4">
    <source>
        <dbReference type="ARBA" id="ARBA00023125"/>
    </source>
</evidence>
<dbReference type="Gene3D" id="1.10.10.10">
    <property type="entry name" value="Winged helix-like DNA-binding domain superfamily/Winged helix DNA-binding domain"/>
    <property type="match status" value="1"/>
</dbReference>
<dbReference type="Gene3D" id="3.40.50.2300">
    <property type="match status" value="1"/>
</dbReference>
<keyword evidence="2" id="KW-0902">Two-component regulatory system</keyword>
<dbReference type="EMBL" id="CP021416">
    <property type="protein sequence ID" value="ARU48265.1"/>
    <property type="molecule type" value="Genomic_DNA"/>
</dbReference>
<dbReference type="SMART" id="SM00448">
    <property type="entry name" value="REC"/>
    <property type="match status" value="1"/>
</dbReference>
<feature type="modified residue" description="4-aspartylphosphate" evidence="6">
    <location>
        <position position="53"/>
    </location>
</feature>
<name>A0A1Y0HLP2_9BACT</name>
<dbReference type="PANTHER" id="PTHR48111:SF1">
    <property type="entry name" value="TWO-COMPONENT RESPONSE REGULATOR ORR33"/>
    <property type="match status" value="1"/>
</dbReference>
<evidence type="ECO:0000313" key="10">
    <source>
        <dbReference type="EMBL" id="ARU48265.1"/>
    </source>
</evidence>
<keyword evidence="5" id="KW-0804">Transcription</keyword>
<proteinExistence type="predicted"/>
<evidence type="ECO:0000259" key="8">
    <source>
        <dbReference type="PROSITE" id="PS50110"/>
    </source>
</evidence>
<dbReference type="GO" id="GO:0000156">
    <property type="term" value="F:phosphorelay response regulator activity"/>
    <property type="evidence" value="ECO:0007669"/>
    <property type="project" value="TreeGrafter"/>
</dbReference>
<evidence type="ECO:0000256" key="6">
    <source>
        <dbReference type="PROSITE-ProRule" id="PRU00169"/>
    </source>
</evidence>
<keyword evidence="11" id="KW-1185">Reference proteome</keyword>
<dbReference type="CDD" id="cd17534">
    <property type="entry name" value="REC_DC-like"/>
    <property type="match status" value="1"/>
</dbReference>
<dbReference type="Pfam" id="PF00486">
    <property type="entry name" value="Trans_reg_C"/>
    <property type="match status" value="1"/>
</dbReference>
<dbReference type="InterPro" id="IPR039420">
    <property type="entry name" value="WalR-like"/>
</dbReference>
<gene>
    <name evidence="10" type="ORF">Sdiek1_1099</name>
</gene>
<sequence length="223" mass="25604">MYRILIVEDELIAAEYLKMILEKKGWSVVDIVDNGLDALESIRKYNPHLILMDIMIKGPKSGCEVAIDIRNISNCSIVFTTAYADDEMISYAMDAKADGYIIKPYNEREIVAIISLLNAKQNHLNGTKISKIVGGFYFNHETNLLYKSGEIIKLGSNALKLIQTLCDHKNSCVSYEQLYMTLWHDEINLKKLQMVIYRIREICEADFFENINGIGYQIKIDYK</sequence>
<protein>
    <submittedName>
        <fullName evidence="10">Transcriptional regulatory protein CseB</fullName>
    </submittedName>
</protein>